<keyword evidence="4 10" id="KW-0479">Metal-binding</keyword>
<keyword evidence="7" id="KW-1278">Translocase</keyword>
<keyword evidence="3 10" id="KW-0812">Transmembrane</keyword>
<gene>
    <name evidence="13" type="ORF">ACFOZ4_22435</name>
</gene>
<evidence type="ECO:0000256" key="4">
    <source>
        <dbReference type="ARBA" id="ARBA00022723"/>
    </source>
</evidence>
<dbReference type="SUPFAM" id="SSF55008">
    <property type="entry name" value="HMA, heavy metal-associated domain"/>
    <property type="match status" value="1"/>
</dbReference>
<feature type="transmembrane region" description="Helical" evidence="10">
    <location>
        <begin position="426"/>
        <end position="444"/>
    </location>
</feature>
<keyword evidence="8 10" id="KW-1133">Transmembrane helix</keyword>
<comment type="caution">
    <text evidence="13">The sequence shown here is derived from an EMBL/GenBank/DDBJ whole genome shotgun (WGS) entry which is preliminary data.</text>
</comment>
<dbReference type="InterPro" id="IPR044492">
    <property type="entry name" value="P_typ_ATPase_HD_dom"/>
</dbReference>
<feature type="transmembrane region" description="Helical" evidence="10">
    <location>
        <begin position="271"/>
        <end position="289"/>
    </location>
</feature>
<comment type="similarity">
    <text evidence="2 10">Belongs to the cation transport ATPase (P-type) (TC 3.A.3) family. Type IB subfamily.</text>
</comment>
<dbReference type="SUPFAM" id="SSF56784">
    <property type="entry name" value="HAD-like"/>
    <property type="match status" value="1"/>
</dbReference>
<dbReference type="InterPro" id="IPR059000">
    <property type="entry name" value="ATPase_P-type_domA"/>
</dbReference>
<evidence type="ECO:0000256" key="7">
    <source>
        <dbReference type="ARBA" id="ARBA00022967"/>
    </source>
</evidence>
<dbReference type="Gene3D" id="3.30.70.100">
    <property type="match status" value="1"/>
</dbReference>
<dbReference type="PRINTS" id="PR00119">
    <property type="entry name" value="CATATPASE"/>
</dbReference>
<dbReference type="NCBIfam" id="TIGR01494">
    <property type="entry name" value="ATPase_P-type"/>
    <property type="match status" value="1"/>
</dbReference>
<keyword evidence="14" id="KW-1185">Reference proteome</keyword>
<dbReference type="SFLD" id="SFLDF00027">
    <property type="entry name" value="p-type_atpase"/>
    <property type="match status" value="1"/>
</dbReference>
<evidence type="ECO:0000256" key="8">
    <source>
        <dbReference type="ARBA" id="ARBA00022989"/>
    </source>
</evidence>
<evidence type="ECO:0000256" key="1">
    <source>
        <dbReference type="ARBA" id="ARBA00004651"/>
    </source>
</evidence>
<dbReference type="SFLD" id="SFLDS00003">
    <property type="entry name" value="Haloacid_Dehalogenase"/>
    <property type="match status" value="1"/>
</dbReference>
<evidence type="ECO:0000256" key="2">
    <source>
        <dbReference type="ARBA" id="ARBA00006024"/>
    </source>
</evidence>
<dbReference type="CDD" id="cd00371">
    <property type="entry name" value="HMA"/>
    <property type="match status" value="1"/>
</dbReference>
<dbReference type="NCBIfam" id="TIGR01525">
    <property type="entry name" value="ATPase-IB_hvy"/>
    <property type="match status" value="1"/>
</dbReference>
<dbReference type="InterPro" id="IPR027256">
    <property type="entry name" value="P-typ_ATPase_IB"/>
</dbReference>
<dbReference type="InterPro" id="IPR023299">
    <property type="entry name" value="ATPase_P-typ_cyto_dom_N"/>
</dbReference>
<dbReference type="NCBIfam" id="TIGR01511">
    <property type="entry name" value="ATPase-IB1_Cu"/>
    <property type="match status" value="1"/>
</dbReference>
<evidence type="ECO:0000256" key="11">
    <source>
        <dbReference type="SAM" id="MobiDB-lite"/>
    </source>
</evidence>
<dbReference type="PROSITE" id="PS50846">
    <property type="entry name" value="HMA_2"/>
    <property type="match status" value="1"/>
</dbReference>
<dbReference type="Pfam" id="PF00702">
    <property type="entry name" value="Hydrolase"/>
    <property type="match status" value="1"/>
</dbReference>
<keyword evidence="5 10" id="KW-0547">Nucleotide-binding</keyword>
<dbReference type="InterPro" id="IPR023214">
    <property type="entry name" value="HAD_sf"/>
</dbReference>
<feature type="transmembrane region" description="Helical" evidence="10">
    <location>
        <begin position="796"/>
        <end position="815"/>
    </location>
</feature>
<dbReference type="SFLD" id="SFLDG00002">
    <property type="entry name" value="C1.7:_P-type_atpase_like"/>
    <property type="match status" value="1"/>
</dbReference>
<organism evidence="13 14">
    <name type="scientific">Hamadaea flava</name>
    <dbReference type="NCBI Taxonomy" id="1742688"/>
    <lineage>
        <taxon>Bacteria</taxon>
        <taxon>Bacillati</taxon>
        <taxon>Actinomycetota</taxon>
        <taxon>Actinomycetes</taxon>
        <taxon>Micromonosporales</taxon>
        <taxon>Micromonosporaceae</taxon>
        <taxon>Hamadaea</taxon>
    </lineage>
</organism>
<comment type="subcellular location">
    <subcellularLocation>
        <location evidence="1">Cell membrane</location>
        <topology evidence="1">Multi-pass membrane protein</topology>
    </subcellularLocation>
</comment>
<dbReference type="PANTHER" id="PTHR43520">
    <property type="entry name" value="ATP7, ISOFORM B"/>
    <property type="match status" value="1"/>
</dbReference>
<feature type="region of interest" description="Disordered" evidence="11">
    <location>
        <begin position="91"/>
        <end position="122"/>
    </location>
</feature>
<dbReference type="SUPFAM" id="SSF81653">
    <property type="entry name" value="Calcium ATPase, transduction domain A"/>
    <property type="match status" value="1"/>
</dbReference>
<dbReference type="Gene3D" id="2.70.150.10">
    <property type="entry name" value="Calcium-transporting ATPase, cytoplasmic transduction domain A"/>
    <property type="match status" value="1"/>
</dbReference>
<dbReference type="InterPro" id="IPR018303">
    <property type="entry name" value="ATPase_P-typ_P_site"/>
</dbReference>
<feature type="transmembrane region" description="Helical" evidence="10">
    <location>
        <begin position="450"/>
        <end position="472"/>
    </location>
</feature>
<proteinExistence type="inferred from homology"/>
<dbReference type="Pfam" id="PF00122">
    <property type="entry name" value="E1-E2_ATPase"/>
    <property type="match status" value="1"/>
</dbReference>
<evidence type="ECO:0000313" key="14">
    <source>
        <dbReference type="Proteomes" id="UP001595816"/>
    </source>
</evidence>
<feature type="transmembrane region" description="Helical" evidence="10">
    <location>
        <begin position="206"/>
        <end position="230"/>
    </location>
</feature>
<protein>
    <submittedName>
        <fullName evidence="13">Heavy metal translocating P-type ATPase</fullName>
    </submittedName>
</protein>
<evidence type="ECO:0000256" key="5">
    <source>
        <dbReference type="ARBA" id="ARBA00022741"/>
    </source>
</evidence>
<evidence type="ECO:0000256" key="3">
    <source>
        <dbReference type="ARBA" id="ARBA00022692"/>
    </source>
</evidence>
<dbReference type="EMBL" id="JBHSAY010000010">
    <property type="protein sequence ID" value="MFC4133378.1"/>
    <property type="molecule type" value="Genomic_DNA"/>
</dbReference>
<dbReference type="InterPro" id="IPR036163">
    <property type="entry name" value="HMA_dom_sf"/>
</dbReference>
<dbReference type="InterPro" id="IPR036412">
    <property type="entry name" value="HAD-like_sf"/>
</dbReference>
<dbReference type="PROSITE" id="PS00154">
    <property type="entry name" value="ATPASE_E1_E2"/>
    <property type="match status" value="1"/>
</dbReference>
<evidence type="ECO:0000259" key="12">
    <source>
        <dbReference type="PROSITE" id="PS50846"/>
    </source>
</evidence>
<dbReference type="SUPFAM" id="SSF81665">
    <property type="entry name" value="Calcium ATPase, transmembrane domain M"/>
    <property type="match status" value="1"/>
</dbReference>
<dbReference type="InterPro" id="IPR006121">
    <property type="entry name" value="HMA_dom"/>
</dbReference>
<keyword evidence="6 10" id="KW-0067">ATP-binding</keyword>
<feature type="transmembrane region" description="Helical" evidence="10">
    <location>
        <begin position="178"/>
        <end position="194"/>
    </location>
</feature>
<feature type="domain" description="HMA" evidence="12">
    <location>
        <begin position="14"/>
        <end position="81"/>
    </location>
</feature>
<keyword evidence="10" id="KW-1003">Cell membrane</keyword>
<reference evidence="14" key="1">
    <citation type="journal article" date="2019" name="Int. J. Syst. Evol. Microbiol.">
        <title>The Global Catalogue of Microorganisms (GCM) 10K type strain sequencing project: providing services to taxonomists for standard genome sequencing and annotation.</title>
        <authorList>
            <consortium name="The Broad Institute Genomics Platform"/>
            <consortium name="The Broad Institute Genome Sequencing Center for Infectious Disease"/>
            <person name="Wu L."/>
            <person name="Ma J."/>
        </authorList>
    </citation>
    <scope>NUCLEOTIDE SEQUENCE [LARGE SCALE GENOMIC DNA]</scope>
    <source>
        <strain evidence="14">CGMCC 4.7289</strain>
    </source>
</reference>
<dbReference type="Gene3D" id="3.40.50.1000">
    <property type="entry name" value="HAD superfamily/HAD-like"/>
    <property type="match status" value="1"/>
</dbReference>
<accession>A0ABV8LS62</accession>
<sequence length="826" mass="86390">MTTQHHHEHGQPAPAVAEIALTACFCGTELAHLEHDLRSRPGVTSVHIDRTRSVAHVGFDPAQTDRAQVEAFLRQAGYDCTCRDCADSTCQHGHPAAGHDDEHAAHDTHATPEEHVHAASEEHAHAAPIEHEHAARQEHAGHDMSQMGAEHAGHDGHEGHDEHAGHGADMVADMFRRFLISAVLTIPIILYSPIGETFGFTAHPPFGLSMAWFGLILATPVVWWGGWPFISAAARSLRRGEVTMMTLIATGIGVAYLYSVGATLLGEEEDVFFEAAAMLTTLSLIGHWLEMRSRYATGRAVEALLSLAPPTARVRRHGEEQEVSLDQVVTGDEIVVRPGEKVPVDGEVLDGSSYVDESMITGEPVPVAKQVGTKVVGGTINTTGAFTFRATAVGADTALARIVQMVRNAQASKAPAQRLADTAGKYLVYVALGAGALTFLGWAVFGSHGIGFAVTAAVSAVVIACPDALALATPTAITVGVGQGARGGVLFKNATALEATAGVTTAVFDKTGTLTAGTPSVTDVVALDGVDEGDLLRLAASADQPSQHPLAEAIVAAARDRGSAVNPPQDFDSVPGHGVVATVDGRRVLIGNARLLEREQVPLAALPDRAALLAADGKTAMYVAVDGAPWGLIAVADKVRDSAKAAIGALHDDGVKTVMLTGDQTRTAEAVARQVGVDRVLAEVLPEDKAANITRLQGDGAKVAMVGDGVNDAPALAQADVGIAIGAGTDVAVETADVVLVRDDPADVAYALQVARAVRTKIKQNLFWAAIYNLLAIPIAAGVLYPSLGVLLRPEWAALLMSASTIIVTVNALLLRRLRPRRTAAA</sequence>
<dbReference type="RefSeq" id="WP_253760826.1">
    <property type="nucleotide sequence ID" value="NZ_JAMZDZ010000001.1"/>
</dbReference>
<dbReference type="InterPro" id="IPR001757">
    <property type="entry name" value="P_typ_ATPase"/>
</dbReference>
<dbReference type="InterPro" id="IPR023298">
    <property type="entry name" value="ATPase_P-typ_TM_dom_sf"/>
</dbReference>
<dbReference type="CDD" id="cd02094">
    <property type="entry name" value="P-type_ATPase_Cu-like"/>
    <property type="match status" value="1"/>
</dbReference>
<dbReference type="Proteomes" id="UP001595816">
    <property type="component" value="Unassembled WGS sequence"/>
</dbReference>
<evidence type="ECO:0000256" key="10">
    <source>
        <dbReference type="RuleBase" id="RU362081"/>
    </source>
</evidence>
<name>A0ABV8LS62_9ACTN</name>
<evidence type="ECO:0000313" key="13">
    <source>
        <dbReference type="EMBL" id="MFC4133378.1"/>
    </source>
</evidence>
<dbReference type="PANTHER" id="PTHR43520:SF8">
    <property type="entry name" value="P-TYPE CU(+) TRANSPORTER"/>
    <property type="match status" value="1"/>
</dbReference>
<keyword evidence="9 10" id="KW-0472">Membrane</keyword>
<evidence type="ECO:0000256" key="9">
    <source>
        <dbReference type="ARBA" id="ARBA00023136"/>
    </source>
</evidence>
<feature type="compositionally biased region" description="Basic and acidic residues" evidence="11">
    <location>
        <begin position="97"/>
        <end position="122"/>
    </location>
</feature>
<feature type="transmembrane region" description="Helical" evidence="10">
    <location>
        <begin position="242"/>
        <end position="265"/>
    </location>
</feature>
<evidence type="ECO:0000256" key="6">
    <source>
        <dbReference type="ARBA" id="ARBA00022840"/>
    </source>
</evidence>
<dbReference type="Gene3D" id="3.40.1110.10">
    <property type="entry name" value="Calcium-transporting ATPase, cytoplasmic domain N"/>
    <property type="match status" value="1"/>
</dbReference>
<dbReference type="PRINTS" id="PR00120">
    <property type="entry name" value="HATPASE"/>
</dbReference>
<dbReference type="InterPro" id="IPR008250">
    <property type="entry name" value="ATPase_P-typ_transduc_dom_A_sf"/>
</dbReference>
<feature type="transmembrane region" description="Helical" evidence="10">
    <location>
        <begin position="766"/>
        <end position="784"/>
    </location>
</feature>